<dbReference type="GO" id="GO:0016740">
    <property type="term" value="F:transferase activity"/>
    <property type="evidence" value="ECO:0007669"/>
    <property type="project" value="UniProtKB-KW"/>
</dbReference>
<gene>
    <name evidence="4" type="ORF">BIV57_16550</name>
</gene>
<comment type="similarity">
    <text evidence="1">Belongs to the glycosyltransferase 2 family.</text>
</comment>
<evidence type="ECO:0000256" key="2">
    <source>
        <dbReference type="SAM" id="MobiDB-lite"/>
    </source>
</evidence>
<dbReference type="InterPro" id="IPR001173">
    <property type="entry name" value="Glyco_trans_2-like"/>
</dbReference>
<dbReference type="Gene3D" id="3.90.550.10">
    <property type="entry name" value="Spore Coat Polysaccharide Biosynthesis Protein SpsA, Chain A"/>
    <property type="match status" value="1"/>
</dbReference>
<proteinExistence type="inferred from homology"/>
<accession>A0A1J7C487</accession>
<evidence type="ECO:0000313" key="4">
    <source>
        <dbReference type="EMBL" id="OIV36388.1"/>
    </source>
</evidence>
<evidence type="ECO:0000313" key="5">
    <source>
        <dbReference type="Proteomes" id="UP000243342"/>
    </source>
</evidence>
<dbReference type="STRING" id="1428644.BIV57_16550"/>
<dbReference type="PANTHER" id="PTHR48090">
    <property type="entry name" value="UNDECAPRENYL-PHOSPHATE 4-DEOXY-4-FORMAMIDO-L-ARABINOSE TRANSFERASE-RELATED"/>
    <property type="match status" value="1"/>
</dbReference>
<dbReference type="AlphaFoldDB" id="A0A1J7C487"/>
<dbReference type="SUPFAM" id="SSF53448">
    <property type="entry name" value="Nucleotide-diphospho-sugar transferases"/>
    <property type="match status" value="1"/>
</dbReference>
<reference evidence="4 5" key="1">
    <citation type="submission" date="2016-10" db="EMBL/GenBank/DDBJ databases">
        <title>Genome sequence of Streptomyces gilvigriseus MUSC 26.</title>
        <authorList>
            <person name="Lee L.-H."/>
            <person name="Ser H.-L."/>
        </authorList>
    </citation>
    <scope>NUCLEOTIDE SEQUENCE [LARGE SCALE GENOMIC DNA]</scope>
    <source>
        <strain evidence="4 5">MUSC 26</strain>
    </source>
</reference>
<name>A0A1J7C487_9ACTN</name>
<feature type="domain" description="Glycosyltransferase 2-like" evidence="3">
    <location>
        <begin position="3"/>
        <end position="160"/>
    </location>
</feature>
<feature type="compositionally biased region" description="Basic and acidic residues" evidence="2">
    <location>
        <begin position="250"/>
        <end position="259"/>
    </location>
</feature>
<protein>
    <submittedName>
        <fullName evidence="4">Glycosyl transferase family 2</fullName>
    </submittedName>
</protein>
<dbReference type="InterPro" id="IPR050256">
    <property type="entry name" value="Glycosyltransferase_2"/>
</dbReference>
<comment type="caution">
    <text evidence="4">The sequence shown here is derived from an EMBL/GenBank/DDBJ whole genome shotgun (WGS) entry which is preliminary data.</text>
</comment>
<organism evidence="4 5">
    <name type="scientific">Mangrovactinospora gilvigrisea</name>
    <dbReference type="NCBI Taxonomy" id="1428644"/>
    <lineage>
        <taxon>Bacteria</taxon>
        <taxon>Bacillati</taxon>
        <taxon>Actinomycetota</taxon>
        <taxon>Actinomycetes</taxon>
        <taxon>Kitasatosporales</taxon>
        <taxon>Streptomycetaceae</taxon>
        <taxon>Mangrovactinospora</taxon>
    </lineage>
</organism>
<dbReference type="Proteomes" id="UP000243342">
    <property type="component" value="Unassembled WGS sequence"/>
</dbReference>
<keyword evidence="4" id="KW-0808">Transferase</keyword>
<sequence length="259" mass="27201">MLVVMPAWNEARGLAAVLRELREVRPDVDVLVVDDGSADRTAEVARASGVRVAVLPYNLGVGGAMRLGYRYALAHGYDAAVQVDADGQHDPAQLAVLLDGLAGPDAADLVIGARFAGAGSYRARGPRRWAMRLLSAVVSRLAGVRLSDTTSGFRACNRAVMAHFAAFYPVEYLGDTVESLVGVVRRGYRVRQVPVAMRPRATGVPSTSPVKAAVYLARAGLVLALAVTRRLPAPPPGPLPAQAASDAASEADRVEAGAR</sequence>
<dbReference type="EMBL" id="MLCF01000097">
    <property type="protein sequence ID" value="OIV36388.1"/>
    <property type="molecule type" value="Genomic_DNA"/>
</dbReference>
<dbReference type="Pfam" id="PF00535">
    <property type="entry name" value="Glycos_transf_2"/>
    <property type="match status" value="1"/>
</dbReference>
<dbReference type="CDD" id="cd04179">
    <property type="entry name" value="DPM_DPG-synthase_like"/>
    <property type="match status" value="1"/>
</dbReference>
<dbReference type="InterPro" id="IPR029044">
    <property type="entry name" value="Nucleotide-diphossugar_trans"/>
</dbReference>
<evidence type="ECO:0000259" key="3">
    <source>
        <dbReference type="Pfam" id="PF00535"/>
    </source>
</evidence>
<feature type="region of interest" description="Disordered" evidence="2">
    <location>
        <begin position="235"/>
        <end position="259"/>
    </location>
</feature>
<evidence type="ECO:0000256" key="1">
    <source>
        <dbReference type="ARBA" id="ARBA00006739"/>
    </source>
</evidence>
<dbReference type="PANTHER" id="PTHR48090:SF7">
    <property type="entry name" value="RFBJ PROTEIN"/>
    <property type="match status" value="1"/>
</dbReference>
<keyword evidence="5" id="KW-1185">Reference proteome</keyword>